<dbReference type="AlphaFoldDB" id="A0A6C0KTK6"/>
<name>A0A6C0KTK6_9ZZZZ</name>
<sequence length="290" mass="33703">MTIYDFVRNKTRKLGTKLGNLGTRLGTRLVTRKNRNITKQSLVPSPKTQLVTQIQQSYRKKLQRQKDIANFPKKRATRKIMSAYRSASANPNLEECAICLGPMLNPAATTTLYHCKHVFHTSCIKGWAIPKFHPRCPLCTKRILYYENPTVVRPTLNQQAFIRKLKAVQEQAVLDVTKIDEANSIIRESRRALKKRRSLDGSNAKMSRKEMINLAQQIDQANETINAHSIYDYSAFARRLENELIQNRIKEREKAEDDDEQEREWERHRLLRRQARLQNGGAHCLECSHH</sequence>
<accession>A0A6C0KTK6</accession>
<organism evidence="5">
    <name type="scientific">viral metagenome</name>
    <dbReference type="NCBI Taxonomy" id="1070528"/>
    <lineage>
        <taxon>unclassified sequences</taxon>
        <taxon>metagenomes</taxon>
        <taxon>organismal metagenomes</taxon>
    </lineage>
</organism>
<evidence type="ECO:0000256" key="3">
    <source>
        <dbReference type="ARBA" id="ARBA00022833"/>
    </source>
</evidence>
<evidence type="ECO:0000256" key="2">
    <source>
        <dbReference type="ARBA" id="ARBA00022771"/>
    </source>
</evidence>
<evidence type="ECO:0000256" key="1">
    <source>
        <dbReference type="ARBA" id="ARBA00022723"/>
    </source>
</evidence>
<dbReference type="Gene3D" id="3.30.40.10">
    <property type="entry name" value="Zinc/RING finger domain, C3HC4 (zinc finger)"/>
    <property type="match status" value="1"/>
</dbReference>
<dbReference type="InterPro" id="IPR013083">
    <property type="entry name" value="Znf_RING/FYVE/PHD"/>
</dbReference>
<protein>
    <recommendedName>
        <fullName evidence="4">RING-type domain-containing protein</fullName>
    </recommendedName>
</protein>
<keyword evidence="2" id="KW-0863">Zinc-finger</keyword>
<keyword evidence="3" id="KW-0862">Zinc</keyword>
<reference evidence="5" key="1">
    <citation type="journal article" date="2020" name="Nature">
        <title>Giant virus diversity and host interactions through global metagenomics.</title>
        <authorList>
            <person name="Schulz F."/>
            <person name="Roux S."/>
            <person name="Paez-Espino D."/>
            <person name="Jungbluth S."/>
            <person name="Walsh D.A."/>
            <person name="Denef V.J."/>
            <person name="McMahon K.D."/>
            <person name="Konstantinidis K.T."/>
            <person name="Eloe-Fadrosh E.A."/>
            <person name="Kyrpides N.C."/>
            <person name="Woyke T."/>
        </authorList>
    </citation>
    <scope>NUCLEOTIDE SEQUENCE</scope>
    <source>
        <strain evidence="5">GVMAG-S-3300013014-113</strain>
    </source>
</reference>
<dbReference type="CDD" id="cd16448">
    <property type="entry name" value="RING-H2"/>
    <property type="match status" value="1"/>
</dbReference>
<evidence type="ECO:0000313" key="5">
    <source>
        <dbReference type="EMBL" id="QHU19668.1"/>
    </source>
</evidence>
<proteinExistence type="predicted"/>
<feature type="domain" description="RING-type" evidence="4">
    <location>
        <begin position="96"/>
        <end position="140"/>
    </location>
</feature>
<dbReference type="Pfam" id="PF13639">
    <property type="entry name" value="zf-RING_2"/>
    <property type="match status" value="1"/>
</dbReference>
<evidence type="ECO:0000259" key="4">
    <source>
        <dbReference type="PROSITE" id="PS50089"/>
    </source>
</evidence>
<dbReference type="SUPFAM" id="SSF57850">
    <property type="entry name" value="RING/U-box"/>
    <property type="match status" value="1"/>
</dbReference>
<dbReference type="InterPro" id="IPR001841">
    <property type="entry name" value="Znf_RING"/>
</dbReference>
<dbReference type="SMART" id="SM00184">
    <property type="entry name" value="RING"/>
    <property type="match status" value="1"/>
</dbReference>
<dbReference type="EMBL" id="MN740954">
    <property type="protein sequence ID" value="QHU19668.1"/>
    <property type="molecule type" value="Genomic_DNA"/>
</dbReference>
<keyword evidence="1" id="KW-0479">Metal-binding</keyword>
<dbReference type="PROSITE" id="PS50089">
    <property type="entry name" value="ZF_RING_2"/>
    <property type="match status" value="1"/>
</dbReference>
<dbReference type="GO" id="GO:0008270">
    <property type="term" value="F:zinc ion binding"/>
    <property type="evidence" value="ECO:0007669"/>
    <property type="project" value="UniProtKB-KW"/>
</dbReference>
<dbReference type="PANTHER" id="PTHR45969">
    <property type="entry name" value="RING ZINC FINGER PROTEIN-RELATED"/>
    <property type="match status" value="1"/>
</dbReference>